<accession>A0A7C9N7T7</accession>
<feature type="transmembrane region" description="Helical" evidence="1">
    <location>
        <begin position="409"/>
        <end position="437"/>
    </location>
</feature>
<dbReference type="EMBL" id="VYSB01000003">
    <property type="protein sequence ID" value="MYZ51482.1"/>
    <property type="molecule type" value="Genomic_DNA"/>
</dbReference>
<feature type="transmembrane region" description="Helical" evidence="1">
    <location>
        <begin position="246"/>
        <end position="265"/>
    </location>
</feature>
<dbReference type="RefSeq" id="WP_161124525.1">
    <property type="nucleotide sequence ID" value="NZ_VYSB01000003.1"/>
</dbReference>
<feature type="transmembrane region" description="Helical" evidence="1">
    <location>
        <begin position="12"/>
        <end position="34"/>
    </location>
</feature>
<proteinExistence type="predicted"/>
<name>A0A7C9N7T7_9BURK</name>
<evidence type="ECO:0000313" key="2">
    <source>
        <dbReference type="EMBL" id="MYZ51482.1"/>
    </source>
</evidence>
<dbReference type="Proteomes" id="UP000481947">
    <property type="component" value="Unassembled WGS sequence"/>
</dbReference>
<keyword evidence="1" id="KW-0472">Membrane</keyword>
<feature type="transmembrane region" description="Helical" evidence="1">
    <location>
        <begin position="86"/>
        <end position="107"/>
    </location>
</feature>
<feature type="transmembrane region" description="Helical" evidence="1">
    <location>
        <begin position="209"/>
        <end position="240"/>
    </location>
</feature>
<protein>
    <submittedName>
        <fullName evidence="2">Oligosaccharide repeat unit polymerase</fullName>
    </submittedName>
</protein>
<sequence length="452" mass="51419">MLENQDFLGGIIRFSPNLIIINLLFAIGFVFLWVKEYKKTGWMINYYIFHFFLLFFVPVFLMYPFSSSELNIISVGQKYDAIEARINNSYLITCTGIIFFLIGKSVYSITGDLNILSLPAIASKPIDLLIYKNIKQPHALRILSFFVLLLLLSLIFVQFSSGYIGDPRGFFMENNAYRPIYNFISSIYGIVSTFLAIRFIQYKEKKDLYLFITLAAFSIGIGTRSAVLSSIVTMGLFYIFKNNGKFKPGRVILFLLIAVVFSLYMEGIRHGIFDFILVMQGGLANIFYGNNFSDIRDFAWILAYWDGSYLLGKSYIAGLMAFIPSTLSDFREIWSISRYTNEIVGFDSSVHAGLRPGTFGEAYFNFGITGVMFIGLIGGFTLESSSAKIMNAVKFNDDIALAYSKSFSYIFISNFFITAGFFSLYVFVFTISIMWALNKFISLQTSQEQENE</sequence>
<reference evidence="2 3" key="1">
    <citation type="submission" date="2019-09" db="EMBL/GenBank/DDBJ databases">
        <title>Identification of Malikia spinosa a prominent benzene-, toluene-, and ethylbenzene-degrading bacterium: enrichment, isolation and whole genome sequencing.</title>
        <authorList>
            <person name="Tancsics A."/>
            <person name="Revesz F."/>
            <person name="Kriszt B."/>
        </authorList>
    </citation>
    <scope>NUCLEOTIDE SEQUENCE [LARGE SCALE GENOMIC DNA]</scope>
    <source>
        <strain evidence="2 3">AB6</strain>
    </source>
</reference>
<keyword evidence="1" id="KW-0812">Transmembrane</keyword>
<organism evidence="2 3">
    <name type="scientific">Malikia spinosa</name>
    <dbReference type="NCBI Taxonomy" id="86180"/>
    <lineage>
        <taxon>Bacteria</taxon>
        <taxon>Pseudomonadati</taxon>
        <taxon>Pseudomonadota</taxon>
        <taxon>Betaproteobacteria</taxon>
        <taxon>Burkholderiales</taxon>
        <taxon>Comamonadaceae</taxon>
        <taxon>Malikia</taxon>
    </lineage>
</organism>
<feature type="transmembrane region" description="Helical" evidence="1">
    <location>
        <begin position="46"/>
        <end position="66"/>
    </location>
</feature>
<comment type="caution">
    <text evidence="2">The sequence shown here is derived from an EMBL/GenBank/DDBJ whole genome shotgun (WGS) entry which is preliminary data.</text>
</comment>
<feature type="transmembrane region" description="Helical" evidence="1">
    <location>
        <begin position="139"/>
        <end position="159"/>
    </location>
</feature>
<evidence type="ECO:0000256" key="1">
    <source>
        <dbReference type="SAM" id="Phobius"/>
    </source>
</evidence>
<evidence type="ECO:0000313" key="3">
    <source>
        <dbReference type="Proteomes" id="UP000481947"/>
    </source>
</evidence>
<dbReference type="AlphaFoldDB" id="A0A7C9N7T7"/>
<feature type="transmembrane region" description="Helical" evidence="1">
    <location>
        <begin position="179"/>
        <end position="197"/>
    </location>
</feature>
<keyword evidence="1" id="KW-1133">Transmembrane helix</keyword>
<gene>
    <name evidence="2" type="ORF">F5985_04870</name>
</gene>
<feature type="transmembrane region" description="Helical" evidence="1">
    <location>
        <begin position="362"/>
        <end position="382"/>
    </location>
</feature>